<sequence length="226" mass="24861">MLYHLGCRSCSREVAASAVDYRPVSGSFNGPLSPHQITYSFLKGRHRASDSSGLRVSVIAYSPVARRVRPLSLFYSDASADSGREIARSALSLARSAQAERDNESCFFVCTADVQRFIRLVNKDVHDAPATRSYGVMTSPGLTVVIELEQVLTEARMCDLLARRLDPPSCKLIANESLSALLARTTPMGELVCDFEYSSRSDVAATLTVNVVGRPDQQRTRVKWRA</sequence>
<proteinExistence type="predicted"/>
<gene>
    <name evidence="1" type="ORF">EVAR_18104_1</name>
</gene>
<evidence type="ECO:0000313" key="2">
    <source>
        <dbReference type="Proteomes" id="UP000299102"/>
    </source>
</evidence>
<dbReference type="AlphaFoldDB" id="A0A4C1VKH3"/>
<evidence type="ECO:0000313" key="1">
    <source>
        <dbReference type="EMBL" id="GBP38225.1"/>
    </source>
</evidence>
<dbReference type="Proteomes" id="UP000299102">
    <property type="component" value="Unassembled WGS sequence"/>
</dbReference>
<keyword evidence="2" id="KW-1185">Reference proteome</keyword>
<name>A0A4C1VKH3_EUMVA</name>
<comment type="caution">
    <text evidence="1">The sequence shown here is derived from an EMBL/GenBank/DDBJ whole genome shotgun (WGS) entry which is preliminary data.</text>
</comment>
<accession>A0A4C1VKH3</accession>
<reference evidence="1 2" key="1">
    <citation type="journal article" date="2019" name="Commun. Biol.">
        <title>The bagworm genome reveals a unique fibroin gene that provides high tensile strength.</title>
        <authorList>
            <person name="Kono N."/>
            <person name="Nakamura H."/>
            <person name="Ohtoshi R."/>
            <person name="Tomita M."/>
            <person name="Numata K."/>
            <person name="Arakawa K."/>
        </authorList>
    </citation>
    <scope>NUCLEOTIDE SEQUENCE [LARGE SCALE GENOMIC DNA]</scope>
</reference>
<dbReference type="EMBL" id="BGZK01000345">
    <property type="protein sequence ID" value="GBP38225.1"/>
    <property type="molecule type" value="Genomic_DNA"/>
</dbReference>
<organism evidence="1 2">
    <name type="scientific">Eumeta variegata</name>
    <name type="common">Bagworm moth</name>
    <name type="synonym">Eumeta japonica</name>
    <dbReference type="NCBI Taxonomy" id="151549"/>
    <lineage>
        <taxon>Eukaryota</taxon>
        <taxon>Metazoa</taxon>
        <taxon>Ecdysozoa</taxon>
        <taxon>Arthropoda</taxon>
        <taxon>Hexapoda</taxon>
        <taxon>Insecta</taxon>
        <taxon>Pterygota</taxon>
        <taxon>Neoptera</taxon>
        <taxon>Endopterygota</taxon>
        <taxon>Lepidoptera</taxon>
        <taxon>Glossata</taxon>
        <taxon>Ditrysia</taxon>
        <taxon>Tineoidea</taxon>
        <taxon>Psychidae</taxon>
        <taxon>Oiketicinae</taxon>
        <taxon>Eumeta</taxon>
    </lineage>
</organism>
<dbReference type="OrthoDB" id="6109at2759"/>
<protein>
    <submittedName>
        <fullName evidence="1">Uncharacterized protein</fullName>
    </submittedName>
</protein>